<name>A0A7M7N7P9_STRPU</name>
<comment type="similarity">
    <text evidence="2">Belongs to the TMEM186 family.</text>
</comment>
<dbReference type="InParanoid" id="A0A7M7N7P9"/>
<dbReference type="OMA" id="WHRKPIS"/>
<dbReference type="CTD" id="25880"/>
<dbReference type="KEGG" id="spu:591785"/>
<keyword evidence="7" id="KW-0496">Mitochondrion</keyword>
<evidence type="ECO:0000256" key="4">
    <source>
        <dbReference type="ARBA" id="ARBA00022692"/>
    </source>
</evidence>
<dbReference type="OrthoDB" id="6147888at2759"/>
<dbReference type="InterPro" id="IPR045325">
    <property type="entry name" value="TMEM70/TMEM186/TMEM223"/>
</dbReference>
<keyword evidence="8 9" id="KW-0472">Membrane</keyword>
<dbReference type="AlphaFoldDB" id="A0A7M7N7P9"/>
<dbReference type="EnsemblMetazoa" id="XM_030976388">
    <property type="protein sequence ID" value="XP_030832248"/>
    <property type="gene ID" value="LOC591785"/>
</dbReference>
<reference evidence="11" key="1">
    <citation type="submission" date="2015-02" db="EMBL/GenBank/DDBJ databases">
        <title>Genome sequencing for Strongylocentrotus purpuratus.</title>
        <authorList>
            <person name="Murali S."/>
            <person name="Liu Y."/>
            <person name="Vee V."/>
            <person name="English A."/>
            <person name="Wang M."/>
            <person name="Skinner E."/>
            <person name="Han Y."/>
            <person name="Muzny D.M."/>
            <person name="Worley K.C."/>
            <person name="Gibbs R.A."/>
        </authorList>
    </citation>
    <scope>NUCLEOTIDE SEQUENCE</scope>
</reference>
<evidence type="ECO:0000256" key="7">
    <source>
        <dbReference type="ARBA" id="ARBA00023128"/>
    </source>
</evidence>
<dbReference type="Pfam" id="PF06979">
    <property type="entry name" value="TMEM70"/>
    <property type="match status" value="1"/>
</dbReference>
<feature type="transmembrane region" description="Helical" evidence="9">
    <location>
        <begin position="145"/>
        <end position="167"/>
    </location>
</feature>
<reference evidence="10" key="2">
    <citation type="submission" date="2021-01" db="UniProtKB">
        <authorList>
            <consortium name="EnsemblMetazoa"/>
        </authorList>
    </citation>
    <scope>IDENTIFICATION</scope>
</reference>
<comment type="subcellular location">
    <subcellularLocation>
        <location evidence="1">Mitochondrion inner membrane</location>
        <topology evidence="1">Multi-pass membrane protein</topology>
    </subcellularLocation>
</comment>
<feature type="transmembrane region" description="Helical" evidence="9">
    <location>
        <begin position="113"/>
        <end position="133"/>
    </location>
</feature>
<sequence length="253" mass="29137">MQALLKVGHGQKVLCRFLHIAPLRSPSRHKLRNAASVLQTRNITSQKVVPMEYFPTTKFGRTPLQSRDILCLAQQRFQSTVRGNESRDKVADGQEKPEYKPFYRLPYIVGLRILSRVKIAQTCFTLAILPPLYNYHEAGMVSTWQLQLSIGTATFALFMLYTMSFFLRRVVGAMYLHRDGDVLKVSHLTFWGSRRDTVLPVMDVIPLSEGSNKAEDVLMKLERYTTKDILYFTLRFGRVIDVEVFENVFGRPQ</sequence>
<keyword evidence="6 9" id="KW-1133">Transmembrane helix</keyword>
<dbReference type="PANTHER" id="PTHR13603:SF1">
    <property type="entry name" value="TRANSMEMBRANE PROTEIN 186"/>
    <property type="match status" value="1"/>
</dbReference>
<keyword evidence="4 9" id="KW-0812">Transmembrane</keyword>
<keyword evidence="5" id="KW-0999">Mitochondrion inner membrane</keyword>
<evidence type="ECO:0000256" key="9">
    <source>
        <dbReference type="SAM" id="Phobius"/>
    </source>
</evidence>
<dbReference type="Proteomes" id="UP000007110">
    <property type="component" value="Unassembled WGS sequence"/>
</dbReference>
<dbReference type="GO" id="GO:0005743">
    <property type="term" value="C:mitochondrial inner membrane"/>
    <property type="evidence" value="ECO:0007669"/>
    <property type="project" value="UniProtKB-SubCell"/>
</dbReference>
<dbReference type="FunCoup" id="A0A7M7N7P9">
    <property type="interactions" value="1365"/>
</dbReference>
<evidence type="ECO:0000313" key="11">
    <source>
        <dbReference type="Proteomes" id="UP000007110"/>
    </source>
</evidence>
<dbReference type="PANTHER" id="PTHR13603">
    <property type="entry name" value="TRANSMEMBRANE PROTEIN 186"/>
    <property type="match status" value="1"/>
</dbReference>
<evidence type="ECO:0000256" key="6">
    <source>
        <dbReference type="ARBA" id="ARBA00022989"/>
    </source>
</evidence>
<evidence type="ECO:0000256" key="5">
    <source>
        <dbReference type="ARBA" id="ARBA00022792"/>
    </source>
</evidence>
<protein>
    <recommendedName>
        <fullName evidence="3">Transmembrane protein 186</fullName>
    </recommendedName>
</protein>
<dbReference type="GeneID" id="591785"/>
<accession>A0A7M7N7P9</accession>
<keyword evidence="11" id="KW-1185">Reference proteome</keyword>
<dbReference type="GO" id="GO:0005739">
    <property type="term" value="C:mitochondrion"/>
    <property type="evidence" value="ECO:0000318"/>
    <property type="project" value="GO_Central"/>
</dbReference>
<evidence type="ECO:0000256" key="2">
    <source>
        <dbReference type="ARBA" id="ARBA00007020"/>
    </source>
</evidence>
<evidence type="ECO:0000313" key="10">
    <source>
        <dbReference type="EnsemblMetazoa" id="XP_030832248"/>
    </source>
</evidence>
<proteinExistence type="inferred from homology"/>
<evidence type="ECO:0000256" key="8">
    <source>
        <dbReference type="ARBA" id="ARBA00023136"/>
    </source>
</evidence>
<organism evidence="10 11">
    <name type="scientific">Strongylocentrotus purpuratus</name>
    <name type="common">Purple sea urchin</name>
    <dbReference type="NCBI Taxonomy" id="7668"/>
    <lineage>
        <taxon>Eukaryota</taxon>
        <taxon>Metazoa</taxon>
        <taxon>Echinodermata</taxon>
        <taxon>Eleutherozoa</taxon>
        <taxon>Echinozoa</taxon>
        <taxon>Echinoidea</taxon>
        <taxon>Euechinoidea</taxon>
        <taxon>Echinacea</taxon>
        <taxon>Camarodonta</taxon>
        <taxon>Echinidea</taxon>
        <taxon>Strongylocentrotidae</taxon>
        <taxon>Strongylocentrotus</taxon>
    </lineage>
</organism>
<evidence type="ECO:0000256" key="3">
    <source>
        <dbReference type="ARBA" id="ARBA00014604"/>
    </source>
</evidence>
<dbReference type="RefSeq" id="XP_030832248.1">
    <property type="nucleotide sequence ID" value="XM_030976388.1"/>
</dbReference>
<evidence type="ECO:0000256" key="1">
    <source>
        <dbReference type="ARBA" id="ARBA00004448"/>
    </source>
</evidence>
<dbReference type="InterPro" id="IPR026571">
    <property type="entry name" value="Tmem186"/>
</dbReference>